<protein>
    <recommendedName>
        <fullName evidence="6">Diguanylate phosphodiesterase</fullName>
    </recommendedName>
</protein>
<feature type="domain" description="Response regulatory" evidence="2">
    <location>
        <begin position="5"/>
        <end position="126"/>
    </location>
</feature>
<evidence type="ECO:0008006" key="6">
    <source>
        <dbReference type="Google" id="ProtNLM"/>
    </source>
</evidence>
<proteinExistence type="predicted"/>
<dbReference type="InterPro" id="IPR035919">
    <property type="entry name" value="EAL_sf"/>
</dbReference>
<dbReference type="InterPro" id="IPR001789">
    <property type="entry name" value="Sig_transdc_resp-reg_receiver"/>
</dbReference>
<dbReference type="SUPFAM" id="SSF141868">
    <property type="entry name" value="EAL domain-like"/>
    <property type="match status" value="1"/>
</dbReference>
<evidence type="ECO:0000256" key="1">
    <source>
        <dbReference type="PROSITE-ProRule" id="PRU00169"/>
    </source>
</evidence>
<dbReference type="Pfam" id="PF00563">
    <property type="entry name" value="EAL"/>
    <property type="match status" value="1"/>
</dbReference>
<dbReference type="Gene3D" id="3.20.20.450">
    <property type="entry name" value="EAL domain"/>
    <property type="match status" value="1"/>
</dbReference>
<dbReference type="CDD" id="cd01948">
    <property type="entry name" value="EAL"/>
    <property type="match status" value="1"/>
</dbReference>
<dbReference type="EMBL" id="JSFK01000014">
    <property type="protein sequence ID" value="KHA72483.1"/>
    <property type="molecule type" value="Genomic_DNA"/>
</dbReference>
<sequence>MTSPRVLVLENHAFARSVMVRMLHRLGVRDVLQASDGEQALVQMHLSGGVDIVVCDLLDKGLDCLGFLGHARETGMVRAVILSSELRPRLQRTLGQMDTLAGLQLLGVIQPPVPLRVLHRALHRYRTPHPALNVRVPPRELPSEDELLRGLALGEFRAWFQPKFYLASNQVAGAEALVRWEHPASGVLLPGEFLAALVAYDLINPMFKQLLEQGLCLLGILRHQGLHLELSFNLHASQLADHELVGHIQSALQRHGFTGSVLQFELSENGLLEMPPGTQESLLRLRLLGCGLAIDDFGAGFSSLKLLCQLPFNQLKFDAERVQHLYQPCWQTIIATTRALANSLDMQLVIEGVSSRSMKEALIGLGCEVGQGFHLARPMTGHDLLQWLTSRDQLD</sequence>
<comment type="caution">
    <text evidence="4">The sequence shown here is derived from an EMBL/GenBank/DDBJ whole genome shotgun (WGS) entry which is preliminary data.</text>
</comment>
<dbReference type="InterPro" id="IPR050706">
    <property type="entry name" value="Cyclic-di-GMP_PDE-like"/>
</dbReference>
<organism evidence="4 5">
    <name type="scientific">Pseudomonas chlororaphis</name>
    <dbReference type="NCBI Taxonomy" id="587753"/>
    <lineage>
        <taxon>Bacteria</taxon>
        <taxon>Pseudomonadati</taxon>
        <taxon>Pseudomonadota</taxon>
        <taxon>Gammaproteobacteria</taxon>
        <taxon>Pseudomonadales</taxon>
        <taxon>Pseudomonadaceae</taxon>
        <taxon>Pseudomonas</taxon>
    </lineage>
</organism>
<dbReference type="GO" id="GO:0071111">
    <property type="term" value="F:cyclic-guanylate-specific phosphodiesterase activity"/>
    <property type="evidence" value="ECO:0007669"/>
    <property type="project" value="InterPro"/>
</dbReference>
<dbReference type="AlphaFoldDB" id="A0A0A6D9K9"/>
<name>A0A0A6D9K9_9PSED</name>
<reference evidence="4 5" key="1">
    <citation type="submission" date="2014-10" db="EMBL/GenBank/DDBJ databases">
        <title>Draft genome sequence of Pseudomonas chlororaphis EA105.</title>
        <authorList>
            <person name="McCully L.M."/>
            <person name="Bitzer A.S."/>
            <person name="Spence C."/>
            <person name="Bais H."/>
            <person name="Silby M.W."/>
        </authorList>
    </citation>
    <scope>NUCLEOTIDE SEQUENCE [LARGE SCALE GENOMIC DNA]</scope>
    <source>
        <strain evidence="4 5">EA105</strain>
    </source>
</reference>
<evidence type="ECO:0000313" key="5">
    <source>
        <dbReference type="Proteomes" id="UP000030564"/>
    </source>
</evidence>
<dbReference type="InterPro" id="IPR001633">
    <property type="entry name" value="EAL_dom"/>
</dbReference>
<keyword evidence="1" id="KW-0597">Phosphoprotein</keyword>
<dbReference type="PROSITE" id="PS50883">
    <property type="entry name" value="EAL"/>
    <property type="match status" value="1"/>
</dbReference>
<evidence type="ECO:0000313" key="4">
    <source>
        <dbReference type="EMBL" id="KHA72483.1"/>
    </source>
</evidence>
<dbReference type="GO" id="GO:0000160">
    <property type="term" value="P:phosphorelay signal transduction system"/>
    <property type="evidence" value="ECO:0007669"/>
    <property type="project" value="InterPro"/>
</dbReference>
<dbReference type="InterPro" id="IPR011006">
    <property type="entry name" value="CheY-like_superfamily"/>
</dbReference>
<dbReference type="SMART" id="SM00052">
    <property type="entry name" value="EAL"/>
    <property type="match status" value="1"/>
</dbReference>
<feature type="modified residue" description="4-aspartylphosphate" evidence="1">
    <location>
        <position position="56"/>
    </location>
</feature>
<dbReference type="PROSITE" id="PS50110">
    <property type="entry name" value="RESPONSE_REGULATORY"/>
    <property type="match status" value="1"/>
</dbReference>
<evidence type="ECO:0000259" key="2">
    <source>
        <dbReference type="PROSITE" id="PS50110"/>
    </source>
</evidence>
<dbReference type="Proteomes" id="UP000030564">
    <property type="component" value="Unassembled WGS sequence"/>
</dbReference>
<gene>
    <name evidence="4" type="ORF">NZ35_14995</name>
</gene>
<evidence type="ECO:0000259" key="3">
    <source>
        <dbReference type="PROSITE" id="PS50883"/>
    </source>
</evidence>
<dbReference type="SUPFAM" id="SSF52172">
    <property type="entry name" value="CheY-like"/>
    <property type="match status" value="1"/>
</dbReference>
<dbReference type="OrthoDB" id="9812358at2"/>
<dbReference type="Gene3D" id="3.40.50.2300">
    <property type="match status" value="1"/>
</dbReference>
<accession>A0A0A6D9K9</accession>
<dbReference type="PANTHER" id="PTHR33121">
    <property type="entry name" value="CYCLIC DI-GMP PHOSPHODIESTERASE PDEF"/>
    <property type="match status" value="1"/>
</dbReference>
<feature type="domain" description="EAL" evidence="3">
    <location>
        <begin position="140"/>
        <end position="392"/>
    </location>
</feature>
<dbReference type="PATRIC" id="fig|587753.9.peg.1101"/>
<dbReference type="PANTHER" id="PTHR33121:SF70">
    <property type="entry name" value="SIGNALING PROTEIN YKOW"/>
    <property type="match status" value="1"/>
</dbReference>